<evidence type="ECO:0000313" key="1">
    <source>
        <dbReference type="EMBL" id="KAF9790934.1"/>
    </source>
</evidence>
<comment type="caution">
    <text evidence="1">The sequence shown here is derived from an EMBL/GenBank/DDBJ whole genome shotgun (WGS) entry which is preliminary data.</text>
</comment>
<dbReference type="AlphaFoldDB" id="A0A9P6HN83"/>
<dbReference type="OrthoDB" id="270763at2759"/>
<accession>A0A9P6HN83</accession>
<reference evidence="1" key="2">
    <citation type="submission" date="2020-11" db="EMBL/GenBank/DDBJ databases">
        <authorList>
            <consortium name="DOE Joint Genome Institute"/>
            <person name="Kuo A."/>
            <person name="Miyauchi S."/>
            <person name="Kiss E."/>
            <person name="Drula E."/>
            <person name="Kohler A."/>
            <person name="Sanchez-Garcia M."/>
            <person name="Andreopoulos B."/>
            <person name="Barry K.W."/>
            <person name="Bonito G."/>
            <person name="Buee M."/>
            <person name="Carver A."/>
            <person name="Chen C."/>
            <person name="Cichocki N."/>
            <person name="Clum A."/>
            <person name="Culley D."/>
            <person name="Crous P.W."/>
            <person name="Fauchery L."/>
            <person name="Girlanda M."/>
            <person name="Hayes R."/>
            <person name="Keri Z."/>
            <person name="Labutti K."/>
            <person name="Lipzen A."/>
            <person name="Lombard V."/>
            <person name="Magnuson J."/>
            <person name="Maillard F."/>
            <person name="Morin E."/>
            <person name="Murat C."/>
            <person name="Nolan M."/>
            <person name="Ohm R."/>
            <person name="Pangilinan J."/>
            <person name="Pereira M."/>
            <person name="Perotto S."/>
            <person name="Peter M."/>
            <person name="Riley R."/>
            <person name="Sitrit Y."/>
            <person name="Stielow B."/>
            <person name="Szollosi G."/>
            <person name="Zifcakova L."/>
            <person name="Stursova M."/>
            <person name="Spatafora J.W."/>
            <person name="Tedersoo L."/>
            <person name="Vaario L.-M."/>
            <person name="Yamada A."/>
            <person name="Yan M."/>
            <person name="Wang P."/>
            <person name="Xu J."/>
            <person name="Bruns T."/>
            <person name="Baldrian P."/>
            <person name="Vilgalys R."/>
            <person name="Henrissat B."/>
            <person name="Grigoriev I.V."/>
            <person name="Hibbett D."/>
            <person name="Nagy L.G."/>
            <person name="Martin F.M."/>
        </authorList>
    </citation>
    <scope>NUCLEOTIDE SEQUENCE</scope>
    <source>
        <strain evidence="1">UH-Tt-Lm1</strain>
    </source>
</reference>
<sequence length="388" mass="45171">MKLPRELLDEIFSLIYGEYGGKETLRACSLVERSWVYPAQRLLFYHIVINVATYPSWEGRTRPRKAALLYHIRSLYYRAQGRNTFLEWRNRTSSPREAELFDHTRSLHYYGYHSDGRDINPRQLPPFRQLQTPTLSGSNIRYFQHVNPFSAFQNTLSSLRLSCVRFSWPSCFAVVGYFPNLSNLEISSPLRGDNNREPIIPSRPLRGRLIINEFPLAHLSIFLDQLSNMQVAYDELEISREPVFWSFDSRLYQRLINTCEKSLLTLTLHRYYTALDLQNCLELHTLVFYQPESCERLCATIASITSKSFHKILYEVVFPLDAPSRLALEDAMCGLVERLCMLGYEDALELEFQFSPDAFNSVRCSRARRVELSVCFSFALVNCIVPYS</sequence>
<dbReference type="Proteomes" id="UP000736335">
    <property type="component" value="Unassembled WGS sequence"/>
</dbReference>
<evidence type="ECO:0000313" key="2">
    <source>
        <dbReference type="Proteomes" id="UP000736335"/>
    </source>
</evidence>
<protein>
    <submittedName>
        <fullName evidence="1">Uncharacterized protein</fullName>
    </submittedName>
</protein>
<proteinExistence type="predicted"/>
<organism evidence="1 2">
    <name type="scientific">Thelephora terrestris</name>
    <dbReference type="NCBI Taxonomy" id="56493"/>
    <lineage>
        <taxon>Eukaryota</taxon>
        <taxon>Fungi</taxon>
        <taxon>Dikarya</taxon>
        <taxon>Basidiomycota</taxon>
        <taxon>Agaricomycotina</taxon>
        <taxon>Agaricomycetes</taxon>
        <taxon>Thelephorales</taxon>
        <taxon>Thelephoraceae</taxon>
        <taxon>Thelephora</taxon>
    </lineage>
</organism>
<gene>
    <name evidence="1" type="ORF">BJ322DRAFT_1104579</name>
</gene>
<dbReference type="EMBL" id="WIUZ02000002">
    <property type="protein sequence ID" value="KAF9790934.1"/>
    <property type="molecule type" value="Genomic_DNA"/>
</dbReference>
<name>A0A9P6HN83_9AGAM</name>
<reference evidence="1" key="1">
    <citation type="journal article" date="2020" name="Nat. Commun.">
        <title>Large-scale genome sequencing of mycorrhizal fungi provides insights into the early evolution of symbiotic traits.</title>
        <authorList>
            <person name="Miyauchi S."/>
            <person name="Kiss E."/>
            <person name="Kuo A."/>
            <person name="Drula E."/>
            <person name="Kohler A."/>
            <person name="Sanchez-Garcia M."/>
            <person name="Morin E."/>
            <person name="Andreopoulos B."/>
            <person name="Barry K.W."/>
            <person name="Bonito G."/>
            <person name="Buee M."/>
            <person name="Carver A."/>
            <person name="Chen C."/>
            <person name="Cichocki N."/>
            <person name="Clum A."/>
            <person name="Culley D."/>
            <person name="Crous P.W."/>
            <person name="Fauchery L."/>
            <person name="Girlanda M."/>
            <person name="Hayes R.D."/>
            <person name="Keri Z."/>
            <person name="LaButti K."/>
            <person name="Lipzen A."/>
            <person name="Lombard V."/>
            <person name="Magnuson J."/>
            <person name="Maillard F."/>
            <person name="Murat C."/>
            <person name="Nolan M."/>
            <person name="Ohm R.A."/>
            <person name="Pangilinan J."/>
            <person name="Pereira M.F."/>
            <person name="Perotto S."/>
            <person name="Peter M."/>
            <person name="Pfister S."/>
            <person name="Riley R."/>
            <person name="Sitrit Y."/>
            <person name="Stielow J.B."/>
            <person name="Szollosi G."/>
            <person name="Zifcakova L."/>
            <person name="Stursova M."/>
            <person name="Spatafora J.W."/>
            <person name="Tedersoo L."/>
            <person name="Vaario L.M."/>
            <person name="Yamada A."/>
            <person name="Yan M."/>
            <person name="Wang P."/>
            <person name="Xu J."/>
            <person name="Bruns T."/>
            <person name="Baldrian P."/>
            <person name="Vilgalys R."/>
            <person name="Dunand C."/>
            <person name="Henrissat B."/>
            <person name="Grigoriev I.V."/>
            <person name="Hibbett D."/>
            <person name="Nagy L.G."/>
            <person name="Martin F.M."/>
        </authorList>
    </citation>
    <scope>NUCLEOTIDE SEQUENCE</scope>
    <source>
        <strain evidence="1">UH-Tt-Lm1</strain>
    </source>
</reference>
<keyword evidence="2" id="KW-1185">Reference proteome</keyword>